<protein>
    <submittedName>
        <fullName evidence="2">Uncharacterized protein</fullName>
    </submittedName>
</protein>
<sequence length="514" mass="58655">MYMHIPSAFVNIEIFNAHSTCFYSLTQNFGVKCLAYFSYLFPHHECEWRDLKQLGSILELSIFTPCKFFFIMPTDLYTKIYNFLLNAEEEDITAGSVIYQRIEDNPWISQNELKSIIERAVAFVKNQYERGSSRHTTLLEVLSEFEIGFKTVCSLCNIGAVKTNGERPLTSNKIEKNIKALKGKLRKDTSQLYQHLFSGVNAVSISELTWKDPLANQVISDDSDLVQALPERLRESFMKPVEDMVPSSLPRIIWEKCDEFVVNFAESNISVLPQKLSHDGEWKESDEELADVTSRILGSLNDSWNNPAFSSEFAKSQNEGTYVTNVIVPAIRVTLKGLPLGRSSYVSSAERQSSASADRKGKGRTGRRPDIIFVMKHDGKKYELIYVESSRLSCIPQKEKDDEIKLWRETNDGMYWVHKSSGPDKGEFEIIGIQVARRIMRLNVLIKDVGNVHRYYHLYEAEIPVQQSDPSTVTNFIKTLLILRNILIVNMSLLLNAPSVRSKRNKDSSNVDSE</sequence>
<evidence type="ECO:0000313" key="1">
    <source>
        <dbReference type="EMBL" id="PKY52309.1"/>
    </source>
</evidence>
<comment type="caution">
    <text evidence="2">The sequence shown here is derived from an EMBL/GenBank/DDBJ whole genome shotgun (WGS) entry which is preliminary data.</text>
</comment>
<dbReference type="VEuPathDB" id="FungiDB:FUN_021366"/>
<dbReference type="Proteomes" id="UP000234323">
    <property type="component" value="Unassembled WGS sequence"/>
</dbReference>
<dbReference type="VEuPathDB" id="FungiDB:RhiirA1_533049"/>
<proteinExistence type="predicted"/>
<evidence type="ECO:0000313" key="2">
    <source>
        <dbReference type="EMBL" id="PKY57250.1"/>
    </source>
</evidence>
<dbReference type="AlphaFoldDB" id="A0A2I1HEJ9"/>
<accession>A0A2I1HEJ9</accession>
<organism evidence="2 3">
    <name type="scientific">Rhizophagus irregularis</name>
    <dbReference type="NCBI Taxonomy" id="588596"/>
    <lineage>
        <taxon>Eukaryota</taxon>
        <taxon>Fungi</taxon>
        <taxon>Fungi incertae sedis</taxon>
        <taxon>Mucoromycota</taxon>
        <taxon>Glomeromycotina</taxon>
        <taxon>Glomeromycetes</taxon>
        <taxon>Glomerales</taxon>
        <taxon>Glomeraceae</taxon>
        <taxon>Rhizophagus</taxon>
    </lineage>
</organism>
<evidence type="ECO:0000313" key="3">
    <source>
        <dbReference type="Proteomes" id="UP000234323"/>
    </source>
</evidence>
<keyword evidence="3" id="KW-1185">Reference proteome</keyword>
<dbReference type="EMBL" id="LLXI01001179">
    <property type="protein sequence ID" value="PKY52309.1"/>
    <property type="molecule type" value="Genomic_DNA"/>
</dbReference>
<name>A0A2I1HEJ9_9GLOM</name>
<dbReference type="VEuPathDB" id="FungiDB:RhiirFUN_019637"/>
<gene>
    <name evidence="1" type="ORF">RhiirA4_425178</name>
    <name evidence="2" type="ORF">RhiirA4_509406</name>
</gene>
<reference evidence="2 3" key="1">
    <citation type="submission" date="2015-10" db="EMBL/GenBank/DDBJ databases">
        <title>Genome analyses suggest a sexual origin of heterokaryosis in a supposedly ancient asexual fungus.</title>
        <authorList>
            <person name="Ropars J."/>
            <person name="Sedzielewska K."/>
            <person name="Noel J."/>
            <person name="Charron P."/>
            <person name="Farinelli L."/>
            <person name="Marton T."/>
            <person name="Kruger M."/>
            <person name="Pelin A."/>
            <person name="Brachmann A."/>
            <person name="Corradi N."/>
        </authorList>
    </citation>
    <scope>NUCLEOTIDE SEQUENCE [LARGE SCALE GENOMIC DNA]</scope>
    <source>
        <strain evidence="2 3">A4</strain>
    </source>
</reference>
<dbReference type="EMBL" id="LLXI01002485">
    <property type="protein sequence ID" value="PKY57250.1"/>
    <property type="molecule type" value="Genomic_DNA"/>
</dbReference>